<reference evidence="2 3" key="1">
    <citation type="submission" date="2015-08" db="EMBL/GenBank/DDBJ databases">
        <title>Draft genome sequence of cellulolytic and xylanolytic Paenibacillus sp. A59, isolated from a decaying forest soil from Patagonia, Argentina.</title>
        <authorList>
            <person name="Ghio S."/>
            <person name="Caceres A.M."/>
            <person name="Talia P."/>
            <person name="Grasso D."/>
            <person name="Campos E."/>
        </authorList>
    </citation>
    <scope>NUCLEOTIDE SEQUENCE [LARGE SCALE GENOMIC DNA]</scope>
    <source>
        <strain evidence="2 3">A59</strain>
    </source>
</reference>
<feature type="signal peptide" evidence="1">
    <location>
        <begin position="1"/>
        <end position="26"/>
    </location>
</feature>
<protein>
    <submittedName>
        <fullName evidence="2">Uncharacterized protein</fullName>
    </submittedName>
</protein>
<evidence type="ECO:0000313" key="3">
    <source>
        <dbReference type="Proteomes" id="UP000037688"/>
    </source>
</evidence>
<comment type="caution">
    <text evidence="2">The sequence shown here is derived from an EMBL/GenBank/DDBJ whole genome shotgun (WGS) entry which is preliminary data.</text>
</comment>
<dbReference type="AlphaFoldDB" id="A0A0M9BJJ4"/>
<organism evidence="2 3">
    <name type="scientific">Paenibacillus xylanivorans</name>
    <dbReference type="NCBI Taxonomy" id="1705561"/>
    <lineage>
        <taxon>Bacteria</taxon>
        <taxon>Bacillati</taxon>
        <taxon>Bacillota</taxon>
        <taxon>Bacilli</taxon>
        <taxon>Bacillales</taxon>
        <taxon>Paenibacillaceae</taxon>
        <taxon>Paenibacillus</taxon>
    </lineage>
</organism>
<proteinExistence type="predicted"/>
<gene>
    <name evidence="2" type="ORF">AMS66_30550</name>
</gene>
<dbReference type="EMBL" id="LITU01000083">
    <property type="protein sequence ID" value="KOY12736.1"/>
    <property type="molecule type" value="Genomic_DNA"/>
</dbReference>
<accession>A0A0M9BJJ4</accession>
<sequence length="251" mass="27728">MKKKIITSVALSAAILSLPISSAVQAQPIQPEISITATNNENEQIVKAFITTENGLEEITLDEYNGLIASEQTFPITPYAQNFADNFRNNDSVISPMADNPNLIVTSRKFLQSGYWPAQLQTGMKTDMTDWIKNPGYKTIATTNVNWQRDWGWVASATVTSTWYKAVEVALGGGWEDKKSYSYSAGLEVQPRTMAKLTFTPIYNVTKGDLVGYNRFGNELSRQSDVTIKSPVTLPGGKTKGVVVVVEKLYQ</sequence>
<dbReference type="Proteomes" id="UP000037688">
    <property type="component" value="Unassembled WGS sequence"/>
</dbReference>
<dbReference type="PATRIC" id="fig|1705561.3.peg.6462"/>
<dbReference type="RefSeq" id="WP_053784349.1">
    <property type="nucleotide sequence ID" value="NZ_LITU01000083.1"/>
</dbReference>
<name>A0A0M9BJJ4_9BACL</name>
<dbReference type="OrthoDB" id="2656654at2"/>
<keyword evidence="1" id="KW-0732">Signal</keyword>
<evidence type="ECO:0000313" key="2">
    <source>
        <dbReference type="EMBL" id="KOY12736.1"/>
    </source>
</evidence>
<feature type="chain" id="PRO_5005832124" evidence="1">
    <location>
        <begin position="27"/>
        <end position="251"/>
    </location>
</feature>
<keyword evidence="3" id="KW-1185">Reference proteome</keyword>
<evidence type="ECO:0000256" key="1">
    <source>
        <dbReference type="SAM" id="SignalP"/>
    </source>
</evidence>